<dbReference type="InterPro" id="IPR007077">
    <property type="entry name" value="TfoX_C"/>
</dbReference>
<keyword evidence="3" id="KW-1185">Reference proteome</keyword>
<name>A0A840AKR2_9HYPH</name>
<evidence type="ECO:0000259" key="1">
    <source>
        <dbReference type="Pfam" id="PF04994"/>
    </source>
</evidence>
<dbReference type="EMBL" id="JACIDS010000001">
    <property type="protein sequence ID" value="MBB3929175.1"/>
    <property type="molecule type" value="Genomic_DNA"/>
</dbReference>
<dbReference type="RefSeq" id="WP_183396863.1">
    <property type="nucleotide sequence ID" value="NZ_JACIDS010000001.1"/>
</dbReference>
<dbReference type="AlphaFoldDB" id="A0A840AKR2"/>
<dbReference type="InterPro" id="IPR047525">
    <property type="entry name" value="TfoX-like"/>
</dbReference>
<comment type="caution">
    <text evidence="2">The sequence shown here is derived from an EMBL/GenBank/DDBJ whole genome shotgun (WGS) entry which is preliminary data.</text>
</comment>
<dbReference type="PANTHER" id="PTHR36121:SF1">
    <property type="entry name" value="PROTEIN SXY"/>
    <property type="match status" value="1"/>
</dbReference>
<evidence type="ECO:0000313" key="2">
    <source>
        <dbReference type="EMBL" id="MBB3929175.1"/>
    </source>
</evidence>
<accession>A0A840AKR2</accession>
<feature type="domain" description="TfoX C-terminal" evidence="1">
    <location>
        <begin position="12"/>
        <end position="86"/>
    </location>
</feature>
<dbReference type="Gene3D" id="1.10.150.20">
    <property type="entry name" value="5' to 3' exonuclease, C-terminal subdomain"/>
    <property type="match status" value="1"/>
</dbReference>
<dbReference type="PANTHER" id="PTHR36121">
    <property type="entry name" value="PROTEIN SXY"/>
    <property type="match status" value="1"/>
</dbReference>
<reference evidence="2 3" key="1">
    <citation type="submission" date="2020-08" db="EMBL/GenBank/DDBJ databases">
        <title>Genomic Encyclopedia of Type Strains, Phase IV (KMG-IV): sequencing the most valuable type-strain genomes for metagenomic binning, comparative biology and taxonomic classification.</title>
        <authorList>
            <person name="Goeker M."/>
        </authorList>
    </citation>
    <scope>NUCLEOTIDE SEQUENCE [LARGE SCALE GENOMIC DNA]</scope>
    <source>
        <strain evidence="2 3">DSM 25966</strain>
    </source>
</reference>
<dbReference type="Proteomes" id="UP000553963">
    <property type="component" value="Unassembled WGS sequence"/>
</dbReference>
<evidence type="ECO:0000313" key="3">
    <source>
        <dbReference type="Proteomes" id="UP000553963"/>
    </source>
</evidence>
<proteinExistence type="predicted"/>
<protein>
    <submittedName>
        <fullName evidence="2">DNA transformation protein</fullName>
    </submittedName>
</protein>
<organism evidence="2 3">
    <name type="scientific">Kaistia hirudinis</name>
    <dbReference type="NCBI Taxonomy" id="1293440"/>
    <lineage>
        <taxon>Bacteria</taxon>
        <taxon>Pseudomonadati</taxon>
        <taxon>Pseudomonadota</taxon>
        <taxon>Alphaproteobacteria</taxon>
        <taxon>Hyphomicrobiales</taxon>
        <taxon>Kaistiaceae</taxon>
        <taxon>Kaistia</taxon>
    </lineage>
</organism>
<gene>
    <name evidence="2" type="ORF">GGR25_000194</name>
</gene>
<sequence>MGAGAETRPVGTLAGIGPKTAAWLAEVDIRTEADLRRIGAVDAYRRLKHRDPKRTSLNALWGLHAALAGIPWTAIDGATKAALLAAIKSGD</sequence>
<dbReference type="Pfam" id="PF04994">
    <property type="entry name" value="TfoX_C"/>
    <property type="match status" value="1"/>
</dbReference>